<keyword evidence="4 7" id="KW-0812">Transmembrane</keyword>
<dbReference type="Pfam" id="PF00999">
    <property type="entry name" value="Na_H_Exchanger"/>
    <property type="match status" value="1"/>
</dbReference>
<keyword evidence="3" id="KW-0813">Transport</keyword>
<comment type="similarity">
    <text evidence="2">Belongs to the monovalent cation:proton antiporter 2 (CPA2) transporter (TC 2.A.37) family.</text>
</comment>
<dbReference type="InterPro" id="IPR038770">
    <property type="entry name" value="Na+/solute_symporter_sf"/>
</dbReference>
<dbReference type="KEGG" id="halt:IM660_12110"/>
<feature type="transmembrane region" description="Helical" evidence="7">
    <location>
        <begin position="168"/>
        <end position="185"/>
    </location>
</feature>
<gene>
    <name evidence="9" type="ORF">IM660_12110</name>
</gene>
<accession>A0A7M1SPN3</accession>
<dbReference type="Gene3D" id="1.20.1530.20">
    <property type="match status" value="1"/>
</dbReference>
<feature type="transmembrane region" description="Helical" evidence="7">
    <location>
        <begin position="334"/>
        <end position="352"/>
    </location>
</feature>
<evidence type="ECO:0000313" key="9">
    <source>
        <dbReference type="EMBL" id="QOR69435.1"/>
    </source>
</evidence>
<feature type="domain" description="RCK N-terminal" evidence="8">
    <location>
        <begin position="386"/>
        <end position="504"/>
    </location>
</feature>
<dbReference type="EMBL" id="CP063169">
    <property type="protein sequence ID" value="QOR69435.1"/>
    <property type="molecule type" value="Genomic_DNA"/>
</dbReference>
<dbReference type="GO" id="GO:0016020">
    <property type="term" value="C:membrane"/>
    <property type="evidence" value="ECO:0007669"/>
    <property type="project" value="UniProtKB-SubCell"/>
</dbReference>
<dbReference type="InterPro" id="IPR003148">
    <property type="entry name" value="RCK_N"/>
</dbReference>
<keyword evidence="6 7" id="KW-0472">Membrane</keyword>
<sequence>MPDLVLTLLAATVLGVAAHLVRVPPLVGFLAAGFLLGGMQVEPFPGLPELADLGVTLLLFTIGLKFDVRTILRPEAYGTGLIHMVFSVLIGAGTLGLLAVVGAVQAGSWQTLALIGFALSFSSTVLCVKVLEERSDDGSFYGQTAIAILVIQDLAAVIFITATNDEPPSLWALALVLLIPAAWLLRRILEHVGRGELLILFGIVLALGPGYYLFEAVGIKGDLGALVVGLLLASHPRAIDLSKALFSIKELFLVGFFLTIGMGAGPSWSDLAVAVVLCILLVPITIAMFAVLARMFGLRNRTAMRVGLVLGNFSEFSIIVTAVGVSSGILTDRWLTIVALAVAVSMVVSSLLNGRGAHLAGRIATRMPAQDPTRLRLADRPINTDGYHAVVLGMGRVGRSTYARLQENADLRVLGVDNDHSVVTRLREQGYDIVEGDATDLEFWQRICSGGFVQTVVLAMPIHDSNTFALDQVRAAGFNGKLAAVAQYPEQVEHLREEGVEAVFNVYAGAGVALADQVVPPRES</sequence>
<dbReference type="SUPFAM" id="SSF51735">
    <property type="entry name" value="NAD(P)-binding Rossmann-fold domains"/>
    <property type="match status" value="1"/>
</dbReference>
<dbReference type="AlphaFoldDB" id="A0A7M1SPN3"/>
<dbReference type="GO" id="GO:0006813">
    <property type="term" value="P:potassium ion transport"/>
    <property type="evidence" value="ECO:0007669"/>
    <property type="project" value="InterPro"/>
</dbReference>
<feature type="transmembrane region" description="Helical" evidence="7">
    <location>
        <begin position="76"/>
        <end position="103"/>
    </location>
</feature>
<dbReference type="Pfam" id="PF02254">
    <property type="entry name" value="TrkA_N"/>
    <property type="match status" value="1"/>
</dbReference>
<dbReference type="GO" id="GO:0015297">
    <property type="term" value="F:antiporter activity"/>
    <property type="evidence" value="ECO:0007669"/>
    <property type="project" value="InterPro"/>
</dbReference>
<dbReference type="PANTHER" id="PTHR42751">
    <property type="entry name" value="SODIUM/HYDROGEN EXCHANGER FAMILY/TRKA DOMAIN PROTEIN"/>
    <property type="match status" value="1"/>
</dbReference>
<evidence type="ECO:0000256" key="6">
    <source>
        <dbReference type="ARBA" id="ARBA00023136"/>
    </source>
</evidence>
<dbReference type="Proteomes" id="UP000593758">
    <property type="component" value="Chromosome"/>
</dbReference>
<name>A0A7M1SPN3_9MICO</name>
<dbReference type="GO" id="GO:1902600">
    <property type="term" value="P:proton transmembrane transport"/>
    <property type="evidence" value="ECO:0007669"/>
    <property type="project" value="InterPro"/>
</dbReference>
<dbReference type="InterPro" id="IPR006153">
    <property type="entry name" value="Cation/H_exchanger_TM"/>
</dbReference>
<feature type="transmembrane region" description="Helical" evidence="7">
    <location>
        <begin position="140"/>
        <end position="162"/>
    </location>
</feature>
<dbReference type="Gene3D" id="3.40.50.720">
    <property type="entry name" value="NAD(P)-binding Rossmann-like Domain"/>
    <property type="match status" value="1"/>
</dbReference>
<keyword evidence="5 7" id="KW-1133">Transmembrane helix</keyword>
<feature type="transmembrane region" description="Helical" evidence="7">
    <location>
        <begin position="197"/>
        <end position="214"/>
    </location>
</feature>
<feature type="transmembrane region" description="Helical" evidence="7">
    <location>
        <begin position="44"/>
        <end position="64"/>
    </location>
</feature>
<dbReference type="PANTHER" id="PTHR42751:SF1">
    <property type="entry name" value="CATION_PROTON ANTIPORTER YBAL-RELATED"/>
    <property type="match status" value="1"/>
</dbReference>
<feature type="transmembrane region" description="Helical" evidence="7">
    <location>
        <begin position="308"/>
        <end position="328"/>
    </location>
</feature>
<dbReference type="InterPro" id="IPR036291">
    <property type="entry name" value="NAD(P)-bd_dom_sf"/>
</dbReference>
<evidence type="ECO:0000313" key="10">
    <source>
        <dbReference type="Proteomes" id="UP000593758"/>
    </source>
</evidence>
<keyword evidence="10" id="KW-1185">Reference proteome</keyword>
<dbReference type="RefSeq" id="WP_193495820.1">
    <property type="nucleotide sequence ID" value="NZ_CP063169.1"/>
</dbReference>
<comment type="subcellular location">
    <subcellularLocation>
        <location evidence="1">Membrane</location>
        <topology evidence="1">Multi-pass membrane protein</topology>
    </subcellularLocation>
</comment>
<evidence type="ECO:0000256" key="2">
    <source>
        <dbReference type="ARBA" id="ARBA00005551"/>
    </source>
</evidence>
<organism evidence="9 10">
    <name type="scientific">Ruania alkalisoli</name>
    <dbReference type="NCBI Taxonomy" id="2779775"/>
    <lineage>
        <taxon>Bacteria</taxon>
        <taxon>Bacillati</taxon>
        <taxon>Actinomycetota</taxon>
        <taxon>Actinomycetes</taxon>
        <taxon>Micrococcales</taxon>
        <taxon>Ruaniaceae</taxon>
        <taxon>Ruania</taxon>
    </lineage>
</organism>
<evidence type="ECO:0000256" key="5">
    <source>
        <dbReference type="ARBA" id="ARBA00022989"/>
    </source>
</evidence>
<reference evidence="9 10" key="1">
    <citation type="submission" date="2020-10" db="EMBL/GenBank/DDBJ databases">
        <title>Haloactinobacterium sp. RN3S43, a bacterium isolated from saline soil.</title>
        <authorList>
            <person name="Sun J.-Q."/>
        </authorList>
    </citation>
    <scope>NUCLEOTIDE SEQUENCE [LARGE SCALE GENOMIC DNA]</scope>
    <source>
        <strain evidence="9 10">RN3S43</strain>
    </source>
</reference>
<evidence type="ECO:0000256" key="7">
    <source>
        <dbReference type="SAM" id="Phobius"/>
    </source>
</evidence>
<evidence type="ECO:0000256" key="3">
    <source>
        <dbReference type="ARBA" id="ARBA00022448"/>
    </source>
</evidence>
<evidence type="ECO:0000259" key="8">
    <source>
        <dbReference type="PROSITE" id="PS51201"/>
    </source>
</evidence>
<evidence type="ECO:0000256" key="1">
    <source>
        <dbReference type="ARBA" id="ARBA00004141"/>
    </source>
</evidence>
<evidence type="ECO:0000256" key="4">
    <source>
        <dbReference type="ARBA" id="ARBA00022692"/>
    </source>
</evidence>
<dbReference type="PROSITE" id="PS51201">
    <property type="entry name" value="RCK_N"/>
    <property type="match status" value="1"/>
</dbReference>
<protein>
    <submittedName>
        <fullName evidence="9">Cation:proton antiporter</fullName>
    </submittedName>
</protein>
<feature type="transmembrane region" description="Helical" evidence="7">
    <location>
        <begin position="109"/>
        <end position="128"/>
    </location>
</feature>
<feature type="transmembrane region" description="Helical" evidence="7">
    <location>
        <begin position="274"/>
        <end position="296"/>
    </location>
</feature>
<proteinExistence type="inferred from homology"/>